<accession>A0A8S3XV60</accession>
<evidence type="ECO:0000313" key="2">
    <source>
        <dbReference type="EMBL" id="CAG5039369.1"/>
    </source>
</evidence>
<comment type="caution">
    <text evidence="2">The sequence shown here is derived from an EMBL/GenBank/DDBJ whole genome shotgun (WGS) entry which is preliminary data.</text>
</comment>
<gene>
    <name evidence="2" type="ORF">PAPOLLO_LOCUS21614</name>
</gene>
<evidence type="ECO:0000313" key="3">
    <source>
        <dbReference type="Proteomes" id="UP000691718"/>
    </source>
</evidence>
<feature type="transmembrane region" description="Helical" evidence="1">
    <location>
        <begin position="93"/>
        <end position="111"/>
    </location>
</feature>
<proteinExistence type="predicted"/>
<evidence type="ECO:0000256" key="1">
    <source>
        <dbReference type="SAM" id="Phobius"/>
    </source>
</evidence>
<keyword evidence="3" id="KW-1185">Reference proteome</keyword>
<keyword evidence="1" id="KW-0472">Membrane</keyword>
<name>A0A8S3XV60_PARAO</name>
<dbReference type="OrthoDB" id="2194416at2759"/>
<keyword evidence="1" id="KW-1133">Transmembrane helix</keyword>
<dbReference type="AlphaFoldDB" id="A0A8S3XV60"/>
<sequence>MARDAALQVTDQHPHMEAIMDLPVLVDSDDDEMVSHELEQMRSILEEAILETLSMPFKNPLRLPRILLSKRNRAIVRALNPTLVTYLEASLDFYATDSILFAALAICRIIGAKHTMTGRGKK</sequence>
<dbReference type="EMBL" id="CAJQZP010001331">
    <property type="protein sequence ID" value="CAG5039369.1"/>
    <property type="molecule type" value="Genomic_DNA"/>
</dbReference>
<dbReference type="Proteomes" id="UP000691718">
    <property type="component" value="Unassembled WGS sequence"/>
</dbReference>
<organism evidence="2 3">
    <name type="scientific">Parnassius apollo</name>
    <name type="common">Apollo butterfly</name>
    <name type="synonym">Papilio apollo</name>
    <dbReference type="NCBI Taxonomy" id="110799"/>
    <lineage>
        <taxon>Eukaryota</taxon>
        <taxon>Metazoa</taxon>
        <taxon>Ecdysozoa</taxon>
        <taxon>Arthropoda</taxon>
        <taxon>Hexapoda</taxon>
        <taxon>Insecta</taxon>
        <taxon>Pterygota</taxon>
        <taxon>Neoptera</taxon>
        <taxon>Endopterygota</taxon>
        <taxon>Lepidoptera</taxon>
        <taxon>Glossata</taxon>
        <taxon>Ditrysia</taxon>
        <taxon>Papilionoidea</taxon>
        <taxon>Papilionidae</taxon>
        <taxon>Parnassiinae</taxon>
        <taxon>Parnassini</taxon>
        <taxon>Parnassius</taxon>
        <taxon>Parnassius</taxon>
    </lineage>
</organism>
<reference evidence="2" key="1">
    <citation type="submission" date="2021-04" db="EMBL/GenBank/DDBJ databases">
        <authorList>
            <person name="Tunstrom K."/>
        </authorList>
    </citation>
    <scope>NUCLEOTIDE SEQUENCE</scope>
</reference>
<protein>
    <submittedName>
        <fullName evidence="2">(apollo) hypothetical protein</fullName>
    </submittedName>
</protein>
<keyword evidence="1" id="KW-0812">Transmembrane</keyword>